<dbReference type="Gene3D" id="3.30.160.60">
    <property type="entry name" value="Classic Zinc Finger"/>
    <property type="match status" value="1"/>
</dbReference>
<feature type="region of interest" description="Disordered" evidence="8">
    <location>
        <begin position="366"/>
        <end position="443"/>
    </location>
</feature>
<dbReference type="PANTHER" id="PTHR25465:SF77">
    <property type="entry name" value="E3 UBIQUITIN_ISG15 LIGASE TRIM25"/>
    <property type="match status" value="1"/>
</dbReference>
<dbReference type="InterPro" id="IPR003879">
    <property type="entry name" value="Butyrophylin_SPRY"/>
</dbReference>
<dbReference type="SUPFAM" id="SSF57850">
    <property type="entry name" value="RING/U-box"/>
    <property type="match status" value="1"/>
</dbReference>
<dbReference type="CDD" id="cd19769">
    <property type="entry name" value="Bbox2_TRIM16-like"/>
    <property type="match status" value="1"/>
</dbReference>
<feature type="domain" description="B30.2/SPRY" evidence="10">
    <location>
        <begin position="540"/>
        <end position="734"/>
    </location>
</feature>
<keyword evidence="1" id="KW-0399">Innate immunity</keyword>
<dbReference type="PROSITE" id="PS00518">
    <property type="entry name" value="ZF_RING_1"/>
    <property type="match status" value="1"/>
</dbReference>
<keyword evidence="4" id="KW-0862">Zinc</keyword>
<keyword evidence="5" id="KW-0391">Immunity</keyword>
<proteinExistence type="evidence at transcript level"/>
<evidence type="ECO:0000259" key="10">
    <source>
        <dbReference type="PROSITE" id="PS50188"/>
    </source>
</evidence>
<dbReference type="SMART" id="SM00336">
    <property type="entry name" value="BBOX"/>
    <property type="match status" value="2"/>
</dbReference>
<dbReference type="InterPro" id="IPR043136">
    <property type="entry name" value="B30.2/SPRY_sf"/>
</dbReference>
<feature type="compositionally biased region" description="Basic and acidic residues" evidence="8">
    <location>
        <begin position="494"/>
        <end position="506"/>
    </location>
</feature>
<feature type="domain" description="RING-type" evidence="9">
    <location>
        <begin position="20"/>
        <end position="58"/>
    </location>
</feature>
<evidence type="ECO:0000259" key="9">
    <source>
        <dbReference type="PROSITE" id="PS50089"/>
    </source>
</evidence>
<evidence type="ECO:0000256" key="6">
    <source>
        <dbReference type="PROSITE-ProRule" id="PRU00175"/>
    </source>
</evidence>
<evidence type="ECO:0000256" key="8">
    <source>
        <dbReference type="SAM" id="MobiDB-lite"/>
    </source>
</evidence>
<dbReference type="PRINTS" id="PR01407">
    <property type="entry name" value="BUTYPHLNCDUF"/>
</dbReference>
<dbReference type="Pfam" id="PF13765">
    <property type="entry name" value="PRY"/>
    <property type="match status" value="1"/>
</dbReference>
<dbReference type="InterPro" id="IPR013320">
    <property type="entry name" value="ConA-like_dom_sf"/>
</dbReference>
<gene>
    <name evidence="11" type="primary">TRIM25</name>
</gene>
<evidence type="ECO:0000256" key="5">
    <source>
        <dbReference type="ARBA" id="ARBA00022859"/>
    </source>
</evidence>
<evidence type="ECO:0000256" key="2">
    <source>
        <dbReference type="ARBA" id="ARBA00022723"/>
    </source>
</evidence>
<evidence type="ECO:0000256" key="4">
    <source>
        <dbReference type="ARBA" id="ARBA00022833"/>
    </source>
</evidence>
<dbReference type="GO" id="GO:0045087">
    <property type="term" value="P:innate immune response"/>
    <property type="evidence" value="ECO:0007669"/>
    <property type="project" value="UniProtKB-KW"/>
</dbReference>
<feature type="compositionally biased region" description="Pro residues" evidence="8">
    <location>
        <begin position="425"/>
        <end position="435"/>
    </location>
</feature>
<feature type="compositionally biased region" description="Polar residues" evidence="8">
    <location>
        <begin position="375"/>
        <end position="387"/>
    </location>
</feature>
<dbReference type="CDD" id="cd16597">
    <property type="entry name" value="RING-HC_TRIM25_C-IV"/>
    <property type="match status" value="1"/>
</dbReference>
<feature type="region of interest" description="Disordered" evidence="8">
    <location>
        <begin position="460"/>
        <end position="543"/>
    </location>
</feature>
<accession>A0A193BL07</accession>
<dbReference type="Pfam" id="PF00622">
    <property type="entry name" value="SPRY"/>
    <property type="match status" value="1"/>
</dbReference>
<dbReference type="AlphaFoldDB" id="A0A193BL07"/>
<dbReference type="Gene3D" id="4.10.830.40">
    <property type="match status" value="1"/>
</dbReference>
<dbReference type="Gene3D" id="2.60.120.920">
    <property type="match status" value="1"/>
</dbReference>
<dbReference type="InterPro" id="IPR058030">
    <property type="entry name" value="TRIM8/14/16/25/29/45/65_CC"/>
</dbReference>
<keyword evidence="2" id="KW-0479">Metal-binding</keyword>
<dbReference type="EMBL" id="KX258199">
    <property type="protein sequence ID" value="ANN12588.1"/>
    <property type="molecule type" value="mRNA"/>
</dbReference>
<dbReference type="Pfam" id="PF13445">
    <property type="entry name" value="zf-RING_UBOX"/>
    <property type="match status" value="1"/>
</dbReference>
<feature type="coiled-coil region" evidence="7">
    <location>
        <begin position="231"/>
        <end position="258"/>
    </location>
</feature>
<evidence type="ECO:0000256" key="3">
    <source>
        <dbReference type="ARBA" id="ARBA00022771"/>
    </source>
</evidence>
<organism evidence="11">
    <name type="scientific">Epinephelus coioides</name>
    <name type="common">Orange-spotted grouper</name>
    <name type="synonym">Epinephelus nebulosus</name>
    <dbReference type="NCBI Taxonomy" id="94232"/>
    <lineage>
        <taxon>Eukaryota</taxon>
        <taxon>Metazoa</taxon>
        <taxon>Chordata</taxon>
        <taxon>Craniata</taxon>
        <taxon>Vertebrata</taxon>
        <taxon>Euteleostomi</taxon>
        <taxon>Actinopterygii</taxon>
        <taxon>Neopterygii</taxon>
        <taxon>Teleostei</taxon>
        <taxon>Neoteleostei</taxon>
        <taxon>Acanthomorphata</taxon>
        <taxon>Eupercaria</taxon>
        <taxon>Perciformes</taxon>
        <taxon>Serranoidei</taxon>
        <taxon>Serranidae</taxon>
        <taxon>Epinephelinae</taxon>
        <taxon>Epinephelini</taxon>
        <taxon>Epinephelus</taxon>
    </lineage>
</organism>
<dbReference type="InterPro" id="IPR017907">
    <property type="entry name" value="Znf_RING_CS"/>
</dbReference>
<dbReference type="InterPro" id="IPR027370">
    <property type="entry name" value="Znf-RING_euk"/>
</dbReference>
<dbReference type="PROSITE" id="PS50188">
    <property type="entry name" value="B302_SPRY"/>
    <property type="match status" value="1"/>
</dbReference>
<dbReference type="SMR" id="A0A193BL07"/>
<dbReference type="SUPFAM" id="SSF49899">
    <property type="entry name" value="Concanavalin A-like lectins/glucanases"/>
    <property type="match status" value="1"/>
</dbReference>
<keyword evidence="3 6" id="KW-0863">Zinc-finger</keyword>
<name>A0A193BL07_EPICO</name>
<dbReference type="Pfam" id="PF00643">
    <property type="entry name" value="zf-B_box"/>
    <property type="match status" value="1"/>
</dbReference>
<dbReference type="PROSITE" id="PS50089">
    <property type="entry name" value="ZF_RING_2"/>
    <property type="match status" value="1"/>
</dbReference>
<dbReference type="PANTHER" id="PTHR25465">
    <property type="entry name" value="B-BOX DOMAIN CONTAINING"/>
    <property type="match status" value="1"/>
</dbReference>
<evidence type="ECO:0000313" key="11">
    <source>
        <dbReference type="EMBL" id="ANN12588.1"/>
    </source>
</evidence>
<dbReference type="SMART" id="SM00449">
    <property type="entry name" value="SPRY"/>
    <property type="match status" value="1"/>
</dbReference>
<dbReference type="GO" id="GO:0008270">
    <property type="term" value="F:zinc ion binding"/>
    <property type="evidence" value="ECO:0007669"/>
    <property type="project" value="UniProtKB-KW"/>
</dbReference>
<dbReference type="InterPro" id="IPR001870">
    <property type="entry name" value="B30.2/SPRY"/>
</dbReference>
<dbReference type="InterPro" id="IPR051051">
    <property type="entry name" value="E3_ubiq-ligase_TRIM/RNF"/>
</dbReference>
<dbReference type="InterPro" id="IPR006574">
    <property type="entry name" value="PRY"/>
</dbReference>
<keyword evidence="7" id="KW-0175">Coiled coil</keyword>
<sequence>MAELSESPFSLISLEDELTCSICLSTFDCPVTIPCGHNFCQDCLLATWKDSYSCPQCRTHFSTKPELKKNTILSTVVETFVLRTNRSEAGLVVEESKAEEKDVLRCDACMEAEASKTCLTCMASFCDEHLRPHQENPIFRLHQLSEPVGDLSERICPDHHKLMELFCSQHGRPICSLCLQQVHKGCTFVSPEEQRNLIESDLRGKLDLLDGKITKNETVISQMGNMQNKLRDTATNRKKTLTAEYQQMRDILAQEERVALNTVDRELESGETKLKGLVKKFTENIDSMSKAKEEIQSLLSQSQTLAFLQASYNLPKNVNFDPHTPQVTLDSKKVTATQSSAAALKEYLTEILKQPVEARLVMLKTDGKPVPGSAPANSGSTGSQPESDVTKPPKQKKPPRSHGPGRPPIQPLFQQAPGYIRPPAGFFPPQHPPGPRFMGRPNAHVNTGIFGAYGGFTPFNPGTYQSSEQQWTGPVPQPKAAPKKKQKQKPPQTTDDKTEQKNKARSMENLLDLDGKDKPRKTNPQTPADQSKEIPEMTDIPPNITSAEKRSELLKYGTVLTLDPKTAHKRIALSEEFTKASVSDEHTNYPDCPERFAVCSQVLATKGFSRGRHYWEVRLSSNNFIGIGLAYSSIDRKGPTSRLGRNVHSWCVEWFNVKLSAWYNSNESVLVNPNPSPKRVGVLLDCEEGTATFYNVADRAYPFHSFVFPFAEAVYPAFWIFSSGSSITLCKLQA</sequence>
<dbReference type="GO" id="GO:0005737">
    <property type="term" value="C:cytoplasm"/>
    <property type="evidence" value="ECO:0007669"/>
    <property type="project" value="UniProtKB-ARBA"/>
</dbReference>
<protein>
    <submittedName>
        <fullName evidence="11">Tripartite motif containing protein 25</fullName>
    </submittedName>
</protein>
<dbReference type="InterPro" id="IPR001841">
    <property type="entry name" value="Znf_RING"/>
</dbReference>
<dbReference type="SMART" id="SM00589">
    <property type="entry name" value="PRY"/>
    <property type="match status" value="1"/>
</dbReference>
<dbReference type="Pfam" id="PF25600">
    <property type="entry name" value="TRIM_CC"/>
    <property type="match status" value="1"/>
</dbReference>
<dbReference type="Gene3D" id="3.30.40.10">
    <property type="entry name" value="Zinc/RING finger domain, C3HC4 (zinc finger)"/>
    <property type="match status" value="1"/>
</dbReference>
<evidence type="ECO:0000256" key="1">
    <source>
        <dbReference type="ARBA" id="ARBA00022588"/>
    </source>
</evidence>
<dbReference type="InterPro" id="IPR013083">
    <property type="entry name" value="Znf_RING/FYVE/PHD"/>
</dbReference>
<evidence type="ECO:0000256" key="7">
    <source>
        <dbReference type="SAM" id="Coils"/>
    </source>
</evidence>
<dbReference type="SUPFAM" id="SSF57845">
    <property type="entry name" value="B-box zinc-binding domain"/>
    <property type="match status" value="1"/>
</dbReference>
<dbReference type="InterPro" id="IPR003877">
    <property type="entry name" value="SPRY_dom"/>
</dbReference>
<dbReference type="InterPro" id="IPR000315">
    <property type="entry name" value="Znf_B-box"/>
</dbReference>
<feature type="compositionally biased region" description="Polar residues" evidence="8">
    <location>
        <begin position="460"/>
        <end position="472"/>
    </location>
</feature>
<reference evidence="11" key="1">
    <citation type="journal article" date="2016" name="Fish Shellfish Immunol.">
        <title>RING domain is essential for the antiviral activity of TRIM25 from orange spotted grouper.</title>
        <authorList>
            <person name="Yang Y."/>
            <person name="Huang Y."/>
            <person name="Yu Y."/>
            <person name="Yang M."/>
            <person name="Zhou S."/>
            <person name="Qin Q."/>
            <person name="Huang X."/>
        </authorList>
    </citation>
    <scope>NUCLEOTIDE SEQUENCE</scope>
</reference>
<dbReference type="SMART" id="SM00184">
    <property type="entry name" value="RING"/>
    <property type="match status" value="1"/>
</dbReference>